<dbReference type="Proteomes" id="UP000008212">
    <property type="component" value="Chromosome"/>
</dbReference>
<dbReference type="HOGENOM" id="CLU_047252_0_0_12"/>
<evidence type="ECO:0000313" key="2">
    <source>
        <dbReference type="Proteomes" id="UP000008212"/>
    </source>
</evidence>
<organism evidence="1 2">
    <name type="scientific">Treponema denticola (strain ATCC 35405 / DSM 14222 / CIP 103919 / JCM 8153 / KCTC 15104)</name>
    <dbReference type="NCBI Taxonomy" id="243275"/>
    <lineage>
        <taxon>Bacteria</taxon>
        <taxon>Pseudomonadati</taxon>
        <taxon>Spirochaetota</taxon>
        <taxon>Spirochaetia</taxon>
        <taxon>Spirochaetales</taxon>
        <taxon>Treponemataceae</taxon>
        <taxon>Treponema</taxon>
    </lineage>
</organism>
<gene>
    <name evidence="1" type="ordered locus">TDE_0733</name>
</gene>
<dbReference type="OrthoDB" id="354626at2"/>
<dbReference type="KEGG" id="tde:TDE_0733"/>
<accession>Q73PR3</accession>
<dbReference type="PATRIC" id="fig|243275.7.peg.709"/>
<dbReference type="EMBL" id="AE017226">
    <property type="protein sequence ID" value="AAS11226.1"/>
    <property type="molecule type" value="Genomic_DNA"/>
</dbReference>
<keyword evidence="2" id="KW-1185">Reference proteome</keyword>
<dbReference type="PaxDb" id="243275-TDE_0733"/>
<sequence>MVVWFIPLKEMNKKLFFVILIVFFFSRPFYAQKVSEKKDIAVFATSYYGRHIPNEFIEMIDEAIMNVFFNLERFNIIGLEYRLASTDVDIFIELINRSREENTELPESVLMGLEAFTKADWEKTVNSYYVVMPIIKDYSISMERYDDLFLGETDGYRVEIALEFYIYSSKEDLREKIDIKISSIDKTYEKAYNTALKSLSKKLDLELRKIEAFTIKTGIIKAEKGTVHFELGKKMGVKLGDEYVVLSEDGRREIGLIVVTETESDFSKGLILYSKKPLNLGDAIKEVPHGPFEYRAYALGEFGLFFAERGLYDGGGTFGINVSGTRGFYRFRPCFGVEMTFDSQSPKILSIGAPITIFGGAEIGNTYLRRLQILPTIQFYYTMIVTDSKKSIPIPAGAGLKAFVHTSFLVTKNFKIGGDVGIKTGATFYNGIGGILRFIAGIGFTIKL</sequence>
<dbReference type="STRING" id="243275.TDE_0733"/>
<dbReference type="AlphaFoldDB" id="Q73PR3"/>
<evidence type="ECO:0000313" key="1">
    <source>
        <dbReference type="EMBL" id="AAS11226.1"/>
    </source>
</evidence>
<reference evidence="1 2" key="1">
    <citation type="journal article" date="2004" name="Proc. Natl. Acad. Sci. U.S.A.">
        <title>Comparison of the genome of the oral pathogen Treponema denticola with other spirochete genomes.</title>
        <authorList>
            <person name="Seshadri R."/>
            <person name="Myers G.S."/>
            <person name="Tettelin H."/>
            <person name="Eisen J.A."/>
            <person name="Heidelberg J.F."/>
            <person name="Dodson R.J."/>
            <person name="Davidsen T.M."/>
            <person name="DeBoy R.T."/>
            <person name="Fouts D.E."/>
            <person name="Haft D.H."/>
            <person name="Selengut J."/>
            <person name="Ren Q."/>
            <person name="Brinkac L.M."/>
            <person name="Madupu R."/>
            <person name="Kolonay J."/>
            <person name="Durkin S.A."/>
            <person name="Daugherty S.C."/>
            <person name="Shetty J."/>
            <person name="Shvartsbeyn A."/>
            <person name="Gebregeorgis E."/>
            <person name="Geer K."/>
            <person name="Tsegaye G."/>
            <person name="Malek J."/>
            <person name="Ayodeji B."/>
            <person name="Shatsman S."/>
            <person name="McLeod M.P."/>
            <person name="Smajs D."/>
            <person name="Howell J.K."/>
            <person name="Pal S."/>
            <person name="Amin A."/>
            <person name="Vashisth P."/>
            <person name="McNeill T.Z."/>
            <person name="Xiang Q."/>
            <person name="Sodergren E."/>
            <person name="Baca E."/>
            <person name="Weinstock G.M."/>
            <person name="Norris S.J."/>
            <person name="Fraser C.M."/>
            <person name="Paulsen I.T."/>
        </authorList>
    </citation>
    <scope>NUCLEOTIDE SEQUENCE [LARGE SCALE GENOMIC DNA]</scope>
    <source>
        <strain evidence="2">ATCC 35405 / DSM 14222 / CIP 103919 / JCM 8153 / KCTC 15104</strain>
    </source>
</reference>
<dbReference type="eggNOG" id="ENOG5033UPB">
    <property type="taxonomic scope" value="Bacteria"/>
</dbReference>
<name>Q73PR3_TREDE</name>
<proteinExistence type="predicted"/>
<dbReference type="TCDB" id="1.B.48.6.1">
    <property type="family name" value="the curli fiber subunit porin, cgsa, csgg (csgg) family"/>
</dbReference>
<dbReference type="SMR" id="Q73PR3"/>
<protein>
    <submittedName>
        <fullName evidence="1">Uncharacterized protein</fullName>
    </submittedName>
</protein>